<evidence type="ECO:0000313" key="3">
    <source>
        <dbReference type="Proteomes" id="UP000265618"/>
    </source>
</evidence>
<keyword evidence="3" id="KW-1185">Reference proteome</keyword>
<evidence type="ECO:0000313" key="2">
    <source>
        <dbReference type="EMBL" id="GIQ80897.1"/>
    </source>
</evidence>
<organism evidence="2 3">
    <name type="scientific">Kipferlia bialata</name>
    <dbReference type="NCBI Taxonomy" id="797122"/>
    <lineage>
        <taxon>Eukaryota</taxon>
        <taxon>Metamonada</taxon>
        <taxon>Carpediemonas-like organisms</taxon>
        <taxon>Kipferlia</taxon>
    </lineage>
</organism>
<accession>A0A9K3CQG4</accession>
<dbReference type="AlphaFoldDB" id="A0A9K3CQG4"/>
<feature type="region of interest" description="Disordered" evidence="1">
    <location>
        <begin position="116"/>
        <end position="180"/>
    </location>
</feature>
<protein>
    <submittedName>
        <fullName evidence="2">Uncharacterized protein</fullName>
    </submittedName>
</protein>
<dbReference type="EMBL" id="BDIP01000264">
    <property type="protein sequence ID" value="GIQ80897.1"/>
    <property type="molecule type" value="Genomic_DNA"/>
</dbReference>
<gene>
    <name evidence="2" type="ORF">KIPB_001774</name>
</gene>
<feature type="region of interest" description="Disordered" evidence="1">
    <location>
        <begin position="271"/>
        <end position="376"/>
    </location>
</feature>
<feature type="region of interest" description="Disordered" evidence="1">
    <location>
        <begin position="570"/>
        <end position="591"/>
    </location>
</feature>
<reference evidence="2 3" key="1">
    <citation type="journal article" date="2018" name="PLoS ONE">
        <title>The draft genome of Kipferlia bialata reveals reductive genome evolution in fornicate parasites.</title>
        <authorList>
            <person name="Tanifuji G."/>
            <person name="Takabayashi S."/>
            <person name="Kume K."/>
            <person name="Takagi M."/>
            <person name="Nakayama T."/>
            <person name="Kamikawa R."/>
            <person name="Inagaki Y."/>
            <person name="Hashimoto T."/>
        </authorList>
    </citation>
    <scope>NUCLEOTIDE SEQUENCE [LARGE SCALE GENOMIC DNA]</scope>
    <source>
        <strain evidence="2">NY0173</strain>
    </source>
</reference>
<sequence>MPAPTGASRVSSPLSPCFVCHTVIAGTPYRAQIDHIRECCVREHVSQIRLGDVLDQATAALPLGVLRDSDYTLTHTHHGHNHAPHTPVMPGSATVTQHLPSTQDVRESFMRIGHRNETGGGGAFTNVFARASRDKSPTAKRPVKKPIKTNSKTASKGKKSKKGAAGGVGAGSPPSHPFATMVQEGYTHTSTSETCAGVGLMKPTTKPVRNLYAQPPKGSLRDTLPPAVASAVSTLEQYVCGAEGTRGREKTKGEFDRLMGTLLKLRGITERENEREIEEREREAGREREREGERERDVPNVYRNPRGIPYGRRRPREEPQPSTSGVSTRSKAIPISTHFSGDTAVAALAQGGRKRERERRSRGSRGSQAESVLPVLPTPATFNGMLSSARATSPEIAPTPAVVRTLRRVPLQELRQTAVSEGIPGAEGRSSAYLIEALSTGDTEQTQTLHKREAAQQLRLWLEGNVMWYQRVLCFRPIDPKTVFSHMRNEAIQVVTVIRANRAKGKGTDGFEDPKHPYLDMNGREWKKIGQITYDSFRKVLFAEGVCMAKEGSDMEHTSMPRERLERLKNSAKVKKRAKAKRDRDKEVSPHQRLLTEFMVQRQTTPQ</sequence>
<evidence type="ECO:0000256" key="1">
    <source>
        <dbReference type="SAM" id="MobiDB-lite"/>
    </source>
</evidence>
<feature type="compositionally biased region" description="Basic residues" evidence="1">
    <location>
        <begin position="570"/>
        <end position="581"/>
    </location>
</feature>
<comment type="caution">
    <text evidence="2">The sequence shown here is derived from an EMBL/GenBank/DDBJ whole genome shotgun (WGS) entry which is preliminary data.</text>
</comment>
<feature type="compositionally biased region" description="Basic and acidic residues" evidence="1">
    <location>
        <begin position="271"/>
        <end position="298"/>
    </location>
</feature>
<name>A0A9K3CQG4_9EUKA</name>
<dbReference type="Proteomes" id="UP000265618">
    <property type="component" value="Unassembled WGS sequence"/>
</dbReference>
<proteinExistence type="predicted"/>